<name>A0A7G2CQ22_9TRYP</name>
<dbReference type="VEuPathDB" id="TriTrypDB:ADEAN_000898100"/>
<dbReference type="EMBL" id="LR877165">
    <property type="protein sequence ID" value="CAD2221449.1"/>
    <property type="molecule type" value="Genomic_DNA"/>
</dbReference>
<accession>A0A7G2CQ22</accession>
<reference evidence="2 3" key="1">
    <citation type="submission" date="2020-08" db="EMBL/GenBank/DDBJ databases">
        <authorList>
            <person name="Newling K."/>
            <person name="Davey J."/>
            <person name="Forrester S."/>
        </authorList>
    </citation>
    <scope>NUCLEOTIDE SEQUENCE [LARGE SCALE GENOMIC DNA]</scope>
    <source>
        <strain evidence="3">Crithidia deanei Carvalho (ATCC PRA-265)</strain>
    </source>
</reference>
<evidence type="ECO:0000313" key="3">
    <source>
        <dbReference type="Proteomes" id="UP000515908"/>
    </source>
</evidence>
<sequence>MSNFNFVLDQQTGVLYNHEGVRLTSNANLAGNNPNNNINNNNNLVYMDLESVQPHFLYGNGSMNNSGRVPSESSKISSNKSGSKRRKNSRTTLHKVDSYDQDFFTCPHVNYSVNHSGNKAQRRNSGHGRGSTTSSSNRNSKELSFEECGERDGYDGEVVGRRSGSFRNLDLLGNKVLTKKVINTRCKANKKLRRKLITKVDKNLLDEDDEEWLLIFDNPPVEGEAYYITADHEIVRERRGKYDDDEEIMEEAPYNSDFSRFKQNNAYSGQPNYPNEMQTNNNNNQNFFISPLHQAVAQQQNTMQTSSSMFSTSGEQQQQIADLLRRNAKEGPSRRRRRHNDDDSSSLDSFDSDRHYRKRRREVKGWESVVTRPLKPPACNVEDIILPSTGADLREDLLESYFMDVKLEEDDFKLYE</sequence>
<feature type="compositionally biased region" description="Low complexity" evidence="1">
    <location>
        <begin position="298"/>
        <end position="317"/>
    </location>
</feature>
<protein>
    <submittedName>
        <fullName evidence="2">Uncharacterized protein</fullName>
    </submittedName>
</protein>
<feature type="compositionally biased region" description="Basic and acidic residues" evidence="1">
    <location>
        <begin position="139"/>
        <end position="148"/>
    </location>
</feature>
<evidence type="ECO:0000256" key="1">
    <source>
        <dbReference type="SAM" id="MobiDB-lite"/>
    </source>
</evidence>
<proteinExistence type="predicted"/>
<dbReference type="AlphaFoldDB" id="A0A7G2CQ22"/>
<feature type="region of interest" description="Disordered" evidence="1">
    <location>
        <begin position="58"/>
        <end position="94"/>
    </location>
</feature>
<gene>
    <name evidence="2" type="ORF">ADEAN_000898100</name>
</gene>
<feature type="region of interest" description="Disordered" evidence="1">
    <location>
        <begin position="298"/>
        <end position="354"/>
    </location>
</feature>
<keyword evidence="3" id="KW-1185">Reference proteome</keyword>
<feature type="compositionally biased region" description="Low complexity" evidence="1">
    <location>
        <begin position="71"/>
        <end position="81"/>
    </location>
</feature>
<feature type="compositionally biased region" description="Basic residues" evidence="1">
    <location>
        <begin position="82"/>
        <end position="93"/>
    </location>
</feature>
<dbReference type="Proteomes" id="UP000515908">
    <property type="component" value="Chromosome 21"/>
</dbReference>
<evidence type="ECO:0000313" key="2">
    <source>
        <dbReference type="EMBL" id="CAD2221449.1"/>
    </source>
</evidence>
<feature type="region of interest" description="Disordered" evidence="1">
    <location>
        <begin position="114"/>
        <end position="148"/>
    </location>
</feature>
<feature type="compositionally biased region" description="Basic and acidic residues" evidence="1">
    <location>
        <begin position="323"/>
        <end position="333"/>
    </location>
</feature>
<organism evidence="2 3">
    <name type="scientific">Angomonas deanei</name>
    <dbReference type="NCBI Taxonomy" id="59799"/>
    <lineage>
        <taxon>Eukaryota</taxon>
        <taxon>Discoba</taxon>
        <taxon>Euglenozoa</taxon>
        <taxon>Kinetoplastea</taxon>
        <taxon>Metakinetoplastina</taxon>
        <taxon>Trypanosomatida</taxon>
        <taxon>Trypanosomatidae</taxon>
        <taxon>Strigomonadinae</taxon>
        <taxon>Angomonas</taxon>
    </lineage>
</organism>